<accession>A0A4R8T5C1</accession>
<feature type="transmembrane region" description="Helical" evidence="1">
    <location>
        <begin position="36"/>
        <end position="57"/>
    </location>
</feature>
<comment type="caution">
    <text evidence="2">The sequence shown here is derived from an EMBL/GenBank/DDBJ whole genome shotgun (WGS) entry which is preliminary data.</text>
</comment>
<dbReference type="AlphaFoldDB" id="A0A4R8T5C1"/>
<gene>
    <name evidence="2" type="ORF">C8034_v006032</name>
</gene>
<dbReference type="PANTHER" id="PTHR33048">
    <property type="entry name" value="PTH11-LIKE INTEGRAL MEMBRANE PROTEIN (AFU_ORTHOLOGUE AFUA_5G11245)"/>
    <property type="match status" value="1"/>
</dbReference>
<dbReference type="EMBL" id="QAPF01000260">
    <property type="protein sequence ID" value="TEA12350.1"/>
    <property type="molecule type" value="Genomic_DNA"/>
</dbReference>
<keyword evidence="3" id="KW-1185">Reference proteome</keyword>
<keyword evidence="1" id="KW-1133">Transmembrane helix</keyword>
<name>A0A4R8T5C1_9PEZI</name>
<reference evidence="2 3" key="1">
    <citation type="submission" date="2018-11" db="EMBL/GenBank/DDBJ databases">
        <title>Genome sequence and assembly of Colletotrichum sidae.</title>
        <authorList>
            <person name="Gan P."/>
            <person name="Shirasu K."/>
        </authorList>
    </citation>
    <scope>NUCLEOTIDE SEQUENCE [LARGE SCALE GENOMIC DNA]</scope>
    <source>
        <strain evidence="2 3">CBS 518.97</strain>
    </source>
</reference>
<sequence>MVHNAVVMYGTFTGIGSPDSKLNTPMMVEGAKAMDLWQIFYVSGSLLIKTSICATLIRIATHRRFKYALYGLIAMSAASTFIAILAVLTIIITLTYVVSVINIINDFSVAITPIFLLWNIQMRRRLKILTTIILGLGIL</sequence>
<dbReference type="Proteomes" id="UP000295604">
    <property type="component" value="Unassembled WGS sequence"/>
</dbReference>
<dbReference type="InterPro" id="IPR052337">
    <property type="entry name" value="SAT4-like"/>
</dbReference>
<dbReference type="PANTHER" id="PTHR33048:SF15">
    <property type="entry name" value="INTEGRAL MEMBRANE PROTEIN"/>
    <property type="match status" value="1"/>
</dbReference>
<feature type="transmembrane region" description="Helical" evidence="1">
    <location>
        <begin position="69"/>
        <end position="94"/>
    </location>
</feature>
<feature type="transmembrane region" description="Helical" evidence="1">
    <location>
        <begin position="100"/>
        <end position="120"/>
    </location>
</feature>
<evidence type="ECO:0000313" key="3">
    <source>
        <dbReference type="Proteomes" id="UP000295604"/>
    </source>
</evidence>
<keyword evidence="1" id="KW-0472">Membrane</keyword>
<keyword evidence="1" id="KW-0812">Transmembrane</keyword>
<evidence type="ECO:0000313" key="2">
    <source>
        <dbReference type="EMBL" id="TEA12350.1"/>
    </source>
</evidence>
<proteinExistence type="predicted"/>
<organism evidence="2 3">
    <name type="scientific">Colletotrichum sidae</name>
    <dbReference type="NCBI Taxonomy" id="1347389"/>
    <lineage>
        <taxon>Eukaryota</taxon>
        <taxon>Fungi</taxon>
        <taxon>Dikarya</taxon>
        <taxon>Ascomycota</taxon>
        <taxon>Pezizomycotina</taxon>
        <taxon>Sordariomycetes</taxon>
        <taxon>Hypocreomycetidae</taxon>
        <taxon>Glomerellales</taxon>
        <taxon>Glomerellaceae</taxon>
        <taxon>Colletotrichum</taxon>
        <taxon>Colletotrichum orbiculare species complex</taxon>
    </lineage>
</organism>
<evidence type="ECO:0000256" key="1">
    <source>
        <dbReference type="SAM" id="Phobius"/>
    </source>
</evidence>
<protein>
    <submittedName>
        <fullName evidence="2">Uncharacterized protein</fullName>
    </submittedName>
</protein>